<name>A0A6I4I005_9SPHI</name>
<evidence type="ECO:0000313" key="3">
    <source>
        <dbReference type="Proteomes" id="UP000429232"/>
    </source>
</evidence>
<dbReference type="GO" id="GO:0080120">
    <property type="term" value="P:CAAX-box protein maturation"/>
    <property type="evidence" value="ECO:0007669"/>
    <property type="project" value="UniProtKB-ARBA"/>
</dbReference>
<dbReference type="Proteomes" id="UP000429232">
    <property type="component" value="Chromosome"/>
</dbReference>
<dbReference type="GO" id="GO:0008237">
    <property type="term" value="F:metallopeptidase activity"/>
    <property type="evidence" value="ECO:0007669"/>
    <property type="project" value="UniProtKB-KW"/>
</dbReference>
<keyword evidence="2" id="KW-0482">Metalloprotease</keyword>
<protein>
    <submittedName>
        <fullName evidence="2">CPBP family intramembrane metalloprotease</fullName>
    </submittedName>
</protein>
<dbReference type="PANTHER" id="PTHR36435:SF1">
    <property type="entry name" value="CAAX AMINO TERMINAL PROTEASE FAMILY PROTEIN"/>
    <property type="match status" value="1"/>
</dbReference>
<gene>
    <name evidence="2" type="ORF">GO620_015310</name>
</gene>
<dbReference type="PANTHER" id="PTHR36435">
    <property type="entry name" value="SLR1288 PROTEIN"/>
    <property type="match status" value="1"/>
</dbReference>
<evidence type="ECO:0000313" key="2">
    <source>
        <dbReference type="EMBL" id="QQL49522.1"/>
    </source>
</evidence>
<dbReference type="AlphaFoldDB" id="A0A6I4I005"/>
<keyword evidence="3" id="KW-1185">Reference proteome</keyword>
<sequence length="311" mass="35407">MTETATSPMRPAFQFLVFVLCVLVAVFAGNILAGAVVAIAYGKDTLIDIANLTVSDPQAAKALWVLQVIGTTLPLFIAPVFFSYVVAREPKTYLKWSRPFPWQLIFITLMIMFFSLPVMEQLTVMNQKLSLPPFLKGIEQWMRDSEQKLEKLTQLLLKMDTPWDMIKALFLVAGVTAVVEELTFRGVLQTIFLRWTKNHHIAIWITAILFSAFHMEFFGFLPRLMLGVFFGYFVYWTGSVWSSVWAHFINNALAVVATYLYQHKTITTNPDDAQSFNMPIYIMSIVLVVSLLFTYRNIAIAGKKKLFTDGD</sequence>
<evidence type="ECO:0000259" key="1">
    <source>
        <dbReference type="Pfam" id="PF02517"/>
    </source>
</evidence>
<organism evidence="2 3">
    <name type="scientific">Mucilaginibacter ginkgonis</name>
    <dbReference type="NCBI Taxonomy" id="2682091"/>
    <lineage>
        <taxon>Bacteria</taxon>
        <taxon>Pseudomonadati</taxon>
        <taxon>Bacteroidota</taxon>
        <taxon>Sphingobacteriia</taxon>
        <taxon>Sphingobacteriales</taxon>
        <taxon>Sphingobacteriaceae</taxon>
        <taxon>Mucilaginibacter</taxon>
    </lineage>
</organism>
<dbReference type="InterPro" id="IPR003675">
    <property type="entry name" value="Rce1/LyrA-like_dom"/>
</dbReference>
<dbReference type="KEGG" id="mgik:GO620_015310"/>
<dbReference type="RefSeq" id="WP_157524634.1">
    <property type="nucleotide sequence ID" value="NZ_CP066775.1"/>
</dbReference>
<keyword evidence="2" id="KW-0645">Protease</keyword>
<accession>A0A6I4I005</accession>
<dbReference type="Pfam" id="PF02517">
    <property type="entry name" value="Rce1-like"/>
    <property type="match status" value="1"/>
</dbReference>
<dbReference type="GO" id="GO:0004175">
    <property type="term" value="F:endopeptidase activity"/>
    <property type="evidence" value="ECO:0007669"/>
    <property type="project" value="UniProtKB-ARBA"/>
</dbReference>
<proteinExistence type="predicted"/>
<feature type="domain" description="CAAX prenyl protease 2/Lysostaphin resistance protein A-like" evidence="1">
    <location>
        <begin position="165"/>
        <end position="253"/>
    </location>
</feature>
<reference evidence="2 3" key="1">
    <citation type="submission" date="2020-12" db="EMBL/GenBank/DDBJ databases">
        <title>HMF7856_wgs.fasta genome submission.</title>
        <authorList>
            <person name="Kang H."/>
            <person name="Kim H."/>
            <person name="Joh K."/>
        </authorList>
    </citation>
    <scope>NUCLEOTIDE SEQUENCE [LARGE SCALE GENOMIC DNA]</scope>
    <source>
        <strain evidence="2 3">HMF7856</strain>
    </source>
</reference>
<keyword evidence="2" id="KW-0378">Hydrolase</keyword>
<dbReference type="EMBL" id="CP066775">
    <property type="protein sequence ID" value="QQL49522.1"/>
    <property type="molecule type" value="Genomic_DNA"/>
</dbReference>
<dbReference type="InterPro" id="IPR052710">
    <property type="entry name" value="CAAX_protease"/>
</dbReference>
<dbReference type="GO" id="GO:0006508">
    <property type="term" value="P:proteolysis"/>
    <property type="evidence" value="ECO:0007669"/>
    <property type="project" value="UniProtKB-KW"/>
</dbReference>